<dbReference type="GO" id="GO:0005198">
    <property type="term" value="F:structural molecule activity"/>
    <property type="evidence" value="ECO:0007669"/>
    <property type="project" value="InterPro"/>
</dbReference>
<comment type="caution">
    <text evidence="5">The sequence shown here is derived from an EMBL/GenBank/DDBJ whole genome shotgun (WGS) entry which is preliminary data.</text>
</comment>
<accession>A0A833GXI5</accession>
<evidence type="ECO:0000256" key="1">
    <source>
        <dbReference type="ARBA" id="ARBA00004117"/>
    </source>
</evidence>
<evidence type="ECO:0000256" key="3">
    <source>
        <dbReference type="ARBA" id="ARBA00023143"/>
    </source>
</evidence>
<dbReference type="EMBL" id="WBUI01000037">
    <property type="protein sequence ID" value="KAB2929096.1"/>
    <property type="molecule type" value="Genomic_DNA"/>
</dbReference>
<keyword evidence="5" id="KW-0966">Cell projection</keyword>
<organism evidence="5 6">
    <name type="scientific">Leptonema illini</name>
    <dbReference type="NCBI Taxonomy" id="183"/>
    <lineage>
        <taxon>Bacteria</taxon>
        <taxon>Pseudomonadati</taxon>
        <taxon>Spirochaetota</taxon>
        <taxon>Spirochaetia</taxon>
        <taxon>Leptospirales</taxon>
        <taxon>Leptospiraceae</taxon>
        <taxon>Leptonema</taxon>
    </lineage>
</organism>
<dbReference type="GO" id="GO:0003774">
    <property type="term" value="F:cytoskeletal motor activity"/>
    <property type="evidence" value="ECO:0007669"/>
    <property type="project" value="InterPro"/>
</dbReference>
<dbReference type="InterPro" id="IPR001624">
    <property type="entry name" value="FliE"/>
</dbReference>
<keyword evidence="5" id="KW-0282">Flagellum</keyword>
<comment type="subcellular location">
    <subcellularLocation>
        <location evidence="1">Bacterial flagellum basal body</location>
    </subcellularLocation>
</comment>
<dbReference type="GO" id="GO:0009425">
    <property type="term" value="C:bacterial-type flagellum basal body"/>
    <property type="evidence" value="ECO:0007669"/>
    <property type="project" value="UniProtKB-SubCell"/>
</dbReference>
<name>A0A833GXI5_9LEPT</name>
<evidence type="ECO:0000256" key="2">
    <source>
        <dbReference type="ARBA" id="ARBA00009272"/>
    </source>
</evidence>
<sequence>MNVFTTTGVGFSSGMPKPLGSTTANPLKLSTLDERHMQIGSAPKDPEHMTTTFAQVLNEALGNVEGLSKKSEDLTTKAIYDPDSVEAHEVIIASQKARFALNLTKTIADGAVRTFRELTNPR</sequence>
<dbReference type="GO" id="GO:0071973">
    <property type="term" value="P:bacterial-type flagellum-dependent cell motility"/>
    <property type="evidence" value="ECO:0007669"/>
    <property type="project" value="InterPro"/>
</dbReference>
<evidence type="ECO:0000313" key="6">
    <source>
        <dbReference type="Proteomes" id="UP000460298"/>
    </source>
</evidence>
<evidence type="ECO:0000313" key="5">
    <source>
        <dbReference type="EMBL" id="KAB2929096.1"/>
    </source>
</evidence>
<comment type="similarity">
    <text evidence="2">Belongs to the FliE family.</text>
</comment>
<dbReference type="PANTHER" id="PTHR34653:SF1">
    <property type="entry name" value="FLAGELLAR HOOK-BASAL BODY COMPLEX PROTEIN FLIE"/>
    <property type="match status" value="1"/>
</dbReference>
<protein>
    <submittedName>
        <fullName evidence="5">Flagellar hook-basal body complex protein FliE</fullName>
    </submittedName>
</protein>
<feature type="compositionally biased region" description="Polar residues" evidence="4">
    <location>
        <begin position="1"/>
        <end position="10"/>
    </location>
</feature>
<dbReference type="Pfam" id="PF02049">
    <property type="entry name" value="FliE"/>
    <property type="match status" value="1"/>
</dbReference>
<evidence type="ECO:0000256" key="4">
    <source>
        <dbReference type="SAM" id="MobiDB-lite"/>
    </source>
</evidence>
<keyword evidence="5" id="KW-0969">Cilium</keyword>
<proteinExistence type="inferred from homology"/>
<feature type="region of interest" description="Disordered" evidence="4">
    <location>
        <begin position="1"/>
        <end position="26"/>
    </location>
</feature>
<dbReference type="Proteomes" id="UP000460298">
    <property type="component" value="Unassembled WGS sequence"/>
</dbReference>
<dbReference type="AlphaFoldDB" id="A0A833GXI5"/>
<reference evidence="5 6" key="1">
    <citation type="submission" date="2019-10" db="EMBL/GenBank/DDBJ databases">
        <title>Extracellular Electron Transfer in a Candidatus Methanoperedens spp. Enrichment Culture.</title>
        <authorList>
            <person name="Berger S."/>
            <person name="Rangel Shaw D."/>
            <person name="Berben T."/>
            <person name="In 'T Zandt M."/>
            <person name="Frank J."/>
            <person name="Reimann J."/>
            <person name="Jetten M.S.M."/>
            <person name="Welte C.U."/>
        </authorList>
    </citation>
    <scope>NUCLEOTIDE SEQUENCE [LARGE SCALE GENOMIC DNA]</scope>
    <source>
        <strain evidence="5">SB12</strain>
    </source>
</reference>
<dbReference type="PANTHER" id="PTHR34653">
    <property type="match status" value="1"/>
</dbReference>
<keyword evidence="3" id="KW-0975">Bacterial flagellum</keyword>
<gene>
    <name evidence="5" type="primary">fliE</name>
    <name evidence="5" type="ORF">F9K24_20910</name>
</gene>